<dbReference type="InterPro" id="IPR009056">
    <property type="entry name" value="Cyt_c-like_dom"/>
</dbReference>
<gene>
    <name evidence="8" type="ORF">HMPREF0551_1878</name>
</gene>
<dbReference type="GO" id="GO:0020037">
    <property type="term" value="F:heme binding"/>
    <property type="evidence" value="ECO:0007669"/>
    <property type="project" value="InterPro"/>
</dbReference>
<keyword evidence="1" id="KW-0813">Transport</keyword>
<evidence type="ECO:0000256" key="3">
    <source>
        <dbReference type="ARBA" id="ARBA00022723"/>
    </source>
</evidence>
<dbReference type="Gene3D" id="1.10.760.10">
    <property type="entry name" value="Cytochrome c-like domain"/>
    <property type="match status" value="2"/>
</dbReference>
<dbReference type="InterPro" id="IPR036909">
    <property type="entry name" value="Cyt_c-like_dom_sf"/>
</dbReference>
<dbReference type="InterPro" id="IPR050597">
    <property type="entry name" value="Cytochrome_c_Oxidase_Subunit"/>
</dbReference>
<dbReference type="HOGENOM" id="CLU_076280_2_0_4"/>
<evidence type="ECO:0000256" key="4">
    <source>
        <dbReference type="ARBA" id="ARBA00022982"/>
    </source>
</evidence>
<dbReference type="GO" id="GO:0009055">
    <property type="term" value="F:electron transfer activity"/>
    <property type="evidence" value="ECO:0007669"/>
    <property type="project" value="InterPro"/>
</dbReference>
<dbReference type="PROSITE" id="PS51007">
    <property type="entry name" value="CYTC"/>
    <property type="match status" value="2"/>
</dbReference>
<dbReference type="Pfam" id="PF00034">
    <property type="entry name" value="Cytochrom_C"/>
    <property type="match status" value="2"/>
</dbReference>
<dbReference type="PANTHER" id="PTHR33751">
    <property type="entry name" value="CBB3-TYPE CYTOCHROME C OXIDASE SUBUNIT FIXP"/>
    <property type="match status" value="1"/>
</dbReference>
<evidence type="ECO:0000313" key="9">
    <source>
        <dbReference type="Proteomes" id="UP000011021"/>
    </source>
</evidence>
<dbReference type="GO" id="GO:0046872">
    <property type="term" value="F:metal ion binding"/>
    <property type="evidence" value="ECO:0007669"/>
    <property type="project" value="UniProtKB-KW"/>
</dbReference>
<dbReference type="eggNOG" id="COG2863">
    <property type="taxonomic scope" value="Bacteria"/>
</dbReference>
<feature type="domain" description="Cytochrome c" evidence="7">
    <location>
        <begin position="67"/>
        <end position="152"/>
    </location>
</feature>
<keyword evidence="2 6" id="KW-0349">Heme</keyword>
<evidence type="ECO:0000256" key="5">
    <source>
        <dbReference type="ARBA" id="ARBA00023004"/>
    </source>
</evidence>
<evidence type="ECO:0000256" key="6">
    <source>
        <dbReference type="PROSITE-ProRule" id="PRU00433"/>
    </source>
</evidence>
<accession>E7RYW4</accession>
<dbReference type="PANTHER" id="PTHR33751:SF9">
    <property type="entry name" value="CYTOCHROME C4"/>
    <property type="match status" value="1"/>
</dbReference>
<keyword evidence="9" id="KW-1185">Reference proteome</keyword>
<organism evidence="8 9">
    <name type="scientific">Lautropia mirabilis ATCC 51599</name>
    <dbReference type="NCBI Taxonomy" id="887898"/>
    <lineage>
        <taxon>Bacteria</taxon>
        <taxon>Pseudomonadati</taxon>
        <taxon>Pseudomonadota</taxon>
        <taxon>Betaproteobacteria</taxon>
        <taxon>Burkholderiales</taxon>
        <taxon>Burkholderiaceae</taxon>
        <taxon>Lautropia</taxon>
    </lineage>
</organism>
<keyword evidence="4" id="KW-0249">Electron transport</keyword>
<dbReference type="Proteomes" id="UP000011021">
    <property type="component" value="Unassembled WGS sequence"/>
</dbReference>
<reference evidence="8 9" key="1">
    <citation type="submission" date="2010-12" db="EMBL/GenBank/DDBJ databases">
        <authorList>
            <person name="Muzny D."/>
            <person name="Qin X."/>
            <person name="Deng J."/>
            <person name="Jiang H."/>
            <person name="Liu Y."/>
            <person name="Qu J."/>
            <person name="Song X.-Z."/>
            <person name="Zhang L."/>
            <person name="Thornton R."/>
            <person name="Coyle M."/>
            <person name="Francisco L."/>
            <person name="Jackson L."/>
            <person name="Javaid M."/>
            <person name="Korchina V."/>
            <person name="Kovar C."/>
            <person name="Mata R."/>
            <person name="Mathew T."/>
            <person name="Ngo R."/>
            <person name="Nguyen L."/>
            <person name="Nguyen N."/>
            <person name="Okwuonu G."/>
            <person name="Ongeri F."/>
            <person name="Pham C."/>
            <person name="Simmons D."/>
            <person name="Wilczek-Boney K."/>
            <person name="Hale W."/>
            <person name="Jakkamsetti A."/>
            <person name="Pham P."/>
            <person name="Ruth R."/>
            <person name="San Lucas F."/>
            <person name="Warren J."/>
            <person name="Zhang J."/>
            <person name="Zhao Z."/>
            <person name="Zhou C."/>
            <person name="Zhu D."/>
            <person name="Lee S."/>
            <person name="Bess C."/>
            <person name="Blankenburg K."/>
            <person name="Forbes L."/>
            <person name="Fu Q."/>
            <person name="Gubbala S."/>
            <person name="Hirani K."/>
            <person name="Jayaseelan J.C."/>
            <person name="Lara F."/>
            <person name="Munidasa M."/>
            <person name="Palculict T."/>
            <person name="Patil S."/>
            <person name="Pu L.-L."/>
            <person name="Saada N."/>
            <person name="Tang L."/>
            <person name="Weissenberger G."/>
            <person name="Zhu Y."/>
            <person name="Hemphill L."/>
            <person name="Shang Y."/>
            <person name="Youmans B."/>
            <person name="Ayvaz T."/>
            <person name="Ross M."/>
            <person name="Santibanez J."/>
            <person name="Aqrawi P."/>
            <person name="Gross S."/>
            <person name="Joshi V."/>
            <person name="Fowler G."/>
            <person name="Nazareth L."/>
            <person name="Reid J."/>
            <person name="Worley K."/>
            <person name="Petrosino J."/>
            <person name="Highlander S."/>
            <person name="Gibbs R."/>
        </authorList>
    </citation>
    <scope>NUCLEOTIDE SEQUENCE [LARGE SCALE GENOMIC DNA]</scope>
    <source>
        <strain evidence="8 9">ATCC 51599</strain>
    </source>
</reference>
<name>E7RYW4_9BURK</name>
<proteinExistence type="predicted"/>
<keyword evidence="3 6" id="KW-0479">Metal-binding</keyword>
<protein>
    <submittedName>
        <fullName evidence="8">Cytochrome C</fullName>
    </submittedName>
</protein>
<comment type="caution">
    <text evidence="8">The sequence shown here is derived from an EMBL/GenBank/DDBJ whole genome shotgun (WGS) entry which is preliminary data.</text>
</comment>
<feature type="domain" description="Cytochrome c" evidence="7">
    <location>
        <begin position="162"/>
        <end position="250"/>
    </location>
</feature>
<dbReference type="EMBL" id="AEQP01000020">
    <property type="protein sequence ID" value="EFV94438.1"/>
    <property type="molecule type" value="Genomic_DNA"/>
</dbReference>
<evidence type="ECO:0000256" key="1">
    <source>
        <dbReference type="ARBA" id="ARBA00022448"/>
    </source>
</evidence>
<evidence type="ECO:0000256" key="2">
    <source>
        <dbReference type="ARBA" id="ARBA00022617"/>
    </source>
</evidence>
<dbReference type="STRING" id="887898.HMPREF0551_1878"/>
<dbReference type="AlphaFoldDB" id="E7RYW4"/>
<evidence type="ECO:0000259" key="7">
    <source>
        <dbReference type="PROSITE" id="PS51007"/>
    </source>
</evidence>
<dbReference type="SUPFAM" id="SSF46626">
    <property type="entry name" value="Cytochrome c"/>
    <property type="match status" value="2"/>
</dbReference>
<evidence type="ECO:0000313" key="8">
    <source>
        <dbReference type="EMBL" id="EFV94438.1"/>
    </source>
</evidence>
<keyword evidence="5 6" id="KW-0408">Iron</keyword>
<sequence length="254" mass="26634">MAARLGMQDACDCRETAATTEVSGIALRLTQYLRPRALAGLAAGLMLCAAGPLMAQEAAKEEGPLKPDLKAGQETVEEVCAACHGADGNSQIPQNPKLAGQHAEYIRKQLKDFAPGEGDKPAARVNAVMGAFASQLTPQDVVNVAAFFASQKLEPTAAHNAESMELGRNIYRGGIPGKGVPACAACHGPAGDGMPAQYPALHGQFAEYTQAQLVAFRDGTRTNNHPMAAIAIRMTDPEIKAVSDYIAGLRSEAH</sequence>